<feature type="transmembrane region" description="Helical" evidence="1">
    <location>
        <begin position="218"/>
        <end position="237"/>
    </location>
</feature>
<name>A0A3A3ZEI6_9ACTN</name>
<dbReference type="RefSeq" id="WP_119951615.1">
    <property type="nucleotide sequence ID" value="NZ_QZEZ01000009.1"/>
</dbReference>
<protein>
    <submittedName>
        <fullName evidence="4">EAL domain-containing protein</fullName>
    </submittedName>
</protein>
<dbReference type="SMART" id="SM00052">
    <property type="entry name" value="EAL"/>
    <property type="match status" value="1"/>
</dbReference>
<dbReference type="OrthoDB" id="23692at2"/>
<dbReference type="InterPro" id="IPR001633">
    <property type="entry name" value="EAL_dom"/>
</dbReference>
<comment type="caution">
    <text evidence="4">The sequence shown here is derived from an EMBL/GenBank/DDBJ whole genome shotgun (WGS) entry which is preliminary data.</text>
</comment>
<dbReference type="PANTHER" id="PTHR44757:SF2">
    <property type="entry name" value="BIOFILM ARCHITECTURE MAINTENANCE PROTEIN MBAA"/>
    <property type="match status" value="1"/>
</dbReference>
<evidence type="ECO:0000256" key="1">
    <source>
        <dbReference type="SAM" id="Phobius"/>
    </source>
</evidence>
<dbReference type="NCBIfam" id="TIGR00254">
    <property type="entry name" value="GGDEF"/>
    <property type="match status" value="1"/>
</dbReference>
<dbReference type="InterPro" id="IPR029787">
    <property type="entry name" value="Nucleotide_cyclase"/>
</dbReference>
<feature type="domain" description="EAL" evidence="2">
    <location>
        <begin position="574"/>
        <end position="827"/>
    </location>
</feature>
<dbReference type="SUPFAM" id="SSF55781">
    <property type="entry name" value="GAF domain-like"/>
    <property type="match status" value="1"/>
</dbReference>
<gene>
    <name evidence="4" type="ORF">D5H78_16540</name>
</gene>
<evidence type="ECO:0000259" key="3">
    <source>
        <dbReference type="PROSITE" id="PS50887"/>
    </source>
</evidence>
<dbReference type="Gene3D" id="3.30.70.270">
    <property type="match status" value="1"/>
</dbReference>
<feature type="transmembrane region" description="Helical" evidence="1">
    <location>
        <begin position="153"/>
        <end position="176"/>
    </location>
</feature>
<reference evidence="4 5" key="1">
    <citation type="submission" date="2018-09" db="EMBL/GenBank/DDBJ databases">
        <title>YIM 75000 draft genome.</title>
        <authorList>
            <person name="Tang S."/>
            <person name="Feng Y."/>
        </authorList>
    </citation>
    <scope>NUCLEOTIDE SEQUENCE [LARGE SCALE GENOMIC DNA]</scope>
    <source>
        <strain evidence="4 5">YIM 75000</strain>
    </source>
</reference>
<evidence type="ECO:0000259" key="2">
    <source>
        <dbReference type="PROSITE" id="PS50883"/>
    </source>
</evidence>
<organism evidence="4 5">
    <name type="scientific">Vallicoccus soli</name>
    <dbReference type="NCBI Taxonomy" id="2339232"/>
    <lineage>
        <taxon>Bacteria</taxon>
        <taxon>Bacillati</taxon>
        <taxon>Actinomycetota</taxon>
        <taxon>Actinomycetes</taxon>
        <taxon>Motilibacterales</taxon>
        <taxon>Vallicoccaceae</taxon>
        <taxon>Vallicoccus</taxon>
    </lineage>
</organism>
<feature type="transmembrane region" description="Helical" evidence="1">
    <location>
        <begin position="81"/>
        <end position="108"/>
    </location>
</feature>
<keyword evidence="1" id="KW-0812">Transmembrane</keyword>
<dbReference type="SMART" id="SM00065">
    <property type="entry name" value="GAF"/>
    <property type="match status" value="1"/>
</dbReference>
<feature type="transmembrane region" description="Helical" evidence="1">
    <location>
        <begin position="45"/>
        <end position="61"/>
    </location>
</feature>
<dbReference type="InterPro" id="IPR003018">
    <property type="entry name" value="GAF"/>
</dbReference>
<evidence type="ECO:0000313" key="4">
    <source>
        <dbReference type="EMBL" id="RJK93429.1"/>
    </source>
</evidence>
<dbReference type="InterPro" id="IPR000160">
    <property type="entry name" value="GGDEF_dom"/>
</dbReference>
<evidence type="ECO:0000313" key="5">
    <source>
        <dbReference type="Proteomes" id="UP000265614"/>
    </source>
</evidence>
<keyword evidence="1" id="KW-0472">Membrane</keyword>
<dbReference type="Pfam" id="PF00563">
    <property type="entry name" value="EAL"/>
    <property type="match status" value="1"/>
</dbReference>
<dbReference type="CDD" id="cd01949">
    <property type="entry name" value="GGDEF"/>
    <property type="match status" value="1"/>
</dbReference>
<dbReference type="PANTHER" id="PTHR44757">
    <property type="entry name" value="DIGUANYLATE CYCLASE DGCP"/>
    <property type="match status" value="1"/>
</dbReference>
<accession>A0A3A3ZEI6</accession>
<dbReference type="Gene3D" id="3.20.20.450">
    <property type="entry name" value="EAL domain"/>
    <property type="match status" value="1"/>
</dbReference>
<feature type="transmembrane region" description="Helical" evidence="1">
    <location>
        <begin position="120"/>
        <end position="141"/>
    </location>
</feature>
<dbReference type="Pfam" id="PF01590">
    <property type="entry name" value="GAF"/>
    <property type="match status" value="1"/>
</dbReference>
<dbReference type="SUPFAM" id="SSF55073">
    <property type="entry name" value="Nucleotide cyclase"/>
    <property type="match status" value="1"/>
</dbReference>
<dbReference type="InterPro" id="IPR035919">
    <property type="entry name" value="EAL_sf"/>
</dbReference>
<dbReference type="InterPro" id="IPR029016">
    <property type="entry name" value="GAF-like_dom_sf"/>
</dbReference>
<dbReference type="PROSITE" id="PS50883">
    <property type="entry name" value="EAL"/>
    <property type="match status" value="1"/>
</dbReference>
<dbReference type="InterPro" id="IPR052155">
    <property type="entry name" value="Biofilm_reg_signaling"/>
</dbReference>
<dbReference type="InterPro" id="IPR043128">
    <property type="entry name" value="Rev_trsase/Diguanyl_cyclase"/>
</dbReference>
<sequence>MPRPAAEGGAPSLAPSRAVTLGLILLVVALLPAVVRTGTPWHEEHLVLGLLVLAGFVAAEAEQLHVEVRRHSFAFPLTELVLVVGFFLVPPWVLLVAGVLAMAGLALVRRGSVDKALLNAALLAAEVSVGVVIFNAVAGSLPARAEWGEAERLWGAAYLALVVVVLGAFAVVSLVVRLVQPPLALRQVVQASVPALVTGLFSGTLGLLVVLLISASPWSTVGLVLVVGVLVVAYRSYGRRLQEHKDLAELYQLTREVSTTFAQQGVLDPALLERVRHLLRAEVCQLWIADGGLLVVTAADRAPQHGTGGKDEVRRLVMEGQSVLTDTRSPSAALRAALAARRVREVLAVPLRVQGEVVGSLEVLDRQGERFHFVEGDRALLETLAVHLGVAQENTRLVGRLRHEAYHDPLTGLPNRRAFVERLDAALQGVGRDELLAVLVLDLQAFKDVNDTLGRAAGDALLVEVAHRVRESAPDPEAVARLSSDEIGLFTGVPDLEAAQAAAARMQAQLGTPVRIAGVEVEVGAVVGIAVHPDHGDDATTLLQRADAAMYAAKRTSRGVLAYLPVMEASSPRRLRLVTELRRAVEAGDLRVHYQPQVRLAGSELSGLEALVRWQHPEHGIVPPDEFIPVAEHTGVIGPLTQFVLQTALADLRDWGRRGHHFGMSVNISVRSLLDPGFVEEVGHALAASGVPAERLTLEITESSVMSDPERAVPVLERLRDMGVRLSVDDFGIGHSSLTYLRRLPVTEVKIDRSFVSTMVHSPEDLAIVRAVIDLSEPLGLTVVAEGVESEETRLELTRLGCGVIQGYLLSRPLAKVDLDRWLERRTVAGRPGSGPDRPLRVVSG</sequence>
<keyword evidence="1" id="KW-1133">Transmembrane helix</keyword>
<dbReference type="EMBL" id="QZEZ01000009">
    <property type="protein sequence ID" value="RJK93429.1"/>
    <property type="molecule type" value="Genomic_DNA"/>
</dbReference>
<keyword evidence="5" id="KW-1185">Reference proteome</keyword>
<dbReference type="PROSITE" id="PS50887">
    <property type="entry name" value="GGDEF"/>
    <property type="match status" value="1"/>
</dbReference>
<dbReference type="Gene3D" id="3.30.450.40">
    <property type="match status" value="1"/>
</dbReference>
<dbReference type="CDD" id="cd01948">
    <property type="entry name" value="EAL"/>
    <property type="match status" value="1"/>
</dbReference>
<feature type="transmembrane region" description="Helical" evidence="1">
    <location>
        <begin position="12"/>
        <end position="33"/>
    </location>
</feature>
<dbReference type="SMART" id="SM00267">
    <property type="entry name" value="GGDEF"/>
    <property type="match status" value="1"/>
</dbReference>
<dbReference type="AlphaFoldDB" id="A0A3A3ZEI6"/>
<dbReference type="Pfam" id="PF00990">
    <property type="entry name" value="GGDEF"/>
    <property type="match status" value="1"/>
</dbReference>
<dbReference type="FunFam" id="3.20.20.450:FF:000001">
    <property type="entry name" value="Cyclic di-GMP phosphodiesterase yahA"/>
    <property type="match status" value="1"/>
</dbReference>
<dbReference type="Proteomes" id="UP000265614">
    <property type="component" value="Unassembled WGS sequence"/>
</dbReference>
<dbReference type="SUPFAM" id="SSF141868">
    <property type="entry name" value="EAL domain-like"/>
    <property type="match status" value="1"/>
</dbReference>
<feature type="domain" description="GGDEF" evidence="3">
    <location>
        <begin position="434"/>
        <end position="566"/>
    </location>
</feature>
<feature type="transmembrane region" description="Helical" evidence="1">
    <location>
        <begin position="188"/>
        <end position="212"/>
    </location>
</feature>
<proteinExistence type="predicted"/>